<evidence type="ECO:0000313" key="7">
    <source>
        <dbReference type="EMBL" id="NAW12291.1"/>
    </source>
</evidence>
<dbReference type="GO" id="GO:0051536">
    <property type="term" value="F:iron-sulfur cluster binding"/>
    <property type="evidence" value="ECO:0007669"/>
    <property type="project" value="UniProtKB-UniRule"/>
</dbReference>
<protein>
    <recommendedName>
        <fullName evidence="6">Iron-sulfur cluster carrier protein</fullName>
    </recommendedName>
</protein>
<dbReference type="InterPro" id="IPR027417">
    <property type="entry name" value="P-loop_NTPase"/>
</dbReference>
<name>A0A7X4VY18_9GAMM</name>
<dbReference type="InterPro" id="IPR019591">
    <property type="entry name" value="Mrp/NBP35_ATP-bd"/>
</dbReference>
<dbReference type="GO" id="GO:0005829">
    <property type="term" value="C:cytosol"/>
    <property type="evidence" value="ECO:0007669"/>
    <property type="project" value="TreeGrafter"/>
</dbReference>
<dbReference type="HAMAP" id="MF_02040">
    <property type="entry name" value="Mrp_NBP35"/>
    <property type="match status" value="1"/>
</dbReference>
<keyword evidence="5 6" id="KW-0411">Iron-sulfur</keyword>
<gene>
    <name evidence="7" type="ORF">GRB80_05480</name>
</gene>
<evidence type="ECO:0000256" key="4">
    <source>
        <dbReference type="ARBA" id="ARBA00023004"/>
    </source>
</evidence>
<dbReference type="Gene3D" id="3.40.50.300">
    <property type="entry name" value="P-loop containing nucleotide triphosphate hydrolases"/>
    <property type="match status" value="1"/>
</dbReference>
<dbReference type="RefSeq" id="WP_161422810.1">
    <property type="nucleotide sequence ID" value="NZ_JARWMY010000006.1"/>
</dbReference>
<dbReference type="AlphaFoldDB" id="A0A7X4VY18"/>
<dbReference type="GO" id="GO:0046872">
    <property type="term" value="F:metal ion binding"/>
    <property type="evidence" value="ECO:0007669"/>
    <property type="project" value="UniProtKB-KW"/>
</dbReference>
<keyword evidence="3 6" id="KW-0067">ATP-binding</keyword>
<comment type="subunit">
    <text evidence="6">Homodimer.</text>
</comment>
<reference evidence="7 8" key="1">
    <citation type="submission" date="2019-12" db="EMBL/GenBank/DDBJ databases">
        <title>Draft genome sequencing of Halomonas icarensis D1-1.</title>
        <authorList>
            <person name="Pandiyan K."/>
            <person name="Kushwaha P."/>
            <person name="Gowdham M."/>
            <person name="Chakdar H."/>
            <person name="Singh A."/>
            <person name="Kumar M."/>
            <person name="Saxena A.K."/>
        </authorList>
    </citation>
    <scope>NUCLEOTIDE SEQUENCE [LARGE SCALE GENOMIC DNA]</scope>
    <source>
        <strain evidence="7 8">D1-1</strain>
    </source>
</reference>
<evidence type="ECO:0000256" key="1">
    <source>
        <dbReference type="ARBA" id="ARBA00022723"/>
    </source>
</evidence>
<dbReference type="CDD" id="cd02037">
    <property type="entry name" value="Mrp_NBP35"/>
    <property type="match status" value="1"/>
</dbReference>
<dbReference type="InterPro" id="IPR033756">
    <property type="entry name" value="YlxH/NBP35"/>
</dbReference>
<keyword evidence="8" id="KW-1185">Reference proteome</keyword>
<evidence type="ECO:0000256" key="5">
    <source>
        <dbReference type="ARBA" id="ARBA00023014"/>
    </source>
</evidence>
<evidence type="ECO:0000256" key="3">
    <source>
        <dbReference type="ARBA" id="ARBA00022840"/>
    </source>
</evidence>
<organism evidence="7 8">
    <name type="scientific">Halomonas icarae</name>
    <dbReference type="NCBI Taxonomy" id="2691040"/>
    <lineage>
        <taxon>Bacteria</taxon>
        <taxon>Pseudomonadati</taxon>
        <taxon>Pseudomonadota</taxon>
        <taxon>Gammaproteobacteria</taxon>
        <taxon>Oceanospirillales</taxon>
        <taxon>Halomonadaceae</taxon>
        <taxon>Halomonas</taxon>
    </lineage>
</organism>
<evidence type="ECO:0000313" key="8">
    <source>
        <dbReference type="Proteomes" id="UP000448235"/>
    </source>
</evidence>
<accession>A0A7X4VY18</accession>
<dbReference type="GO" id="GO:0016887">
    <property type="term" value="F:ATP hydrolysis activity"/>
    <property type="evidence" value="ECO:0007669"/>
    <property type="project" value="UniProtKB-UniRule"/>
</dbReference>
<evidence type="ECO:0000256" key="2">
    <source>
        <dbReference type="ARBA" id="ARBA00022741"/>
    </source>
</evidence>
<dbReference type="SUPFAM" id="SSF52540">
    <property type="entry name" value="P-loop containing nucleoside triphosphate hydrolases"/>
    <property type="match status" value="1"/>
</dbReference>
<keyword evidence="6" id="KW-0378">Hydrolase</keyword>
<comment type="similarity">
    <text evidence="6">Belongs to the Mrp/NBP35 ATP-binding proteins family.</text>
</comment>
<sequence length="378" mass="40248">MSVTHFSPRDARDPLALAPEECGRGHACQFCPQEETCRLEKGHHEKRLIESRLAGIGQIIMVMANKGGVGKSTVSANLAAGLAARGYRVGVADADIHGPNQSRFFGCVGERVRIDKRGLGPRAFRTEGIDHPIQVGSLAFMMERDDTPIVWRDAYKHDFMHHLIGSFDWGPLDFLVIDMPPGTGNELITLADLLEGHDVAALLATTPQEVALMDSLKAVRFCQERQLPLLGVVENMAGVTCPHCGGEFHLFPRAHLAEALAEVGVESLAQIPLSPALASGSDAGRPIVLDDPQGLEARAFLPAVEACIAHASEAFAAAAADSLQALSQHPSMPDELSGELEAALASVPDDQRDALRTELGALLGTGGGPFPDNDDASR</sequence>
<comment type="caution">
    <text evidence="7">The sequence shown here is derived from an EMBL/GenBank/DDBJ whole genome shotgun (WGS) entry which is preliminary data.</text>
</comment>
<dbReference type="PANTHER" id="PTHR23264">
    <property type="entry name" value="NUCLEOTIDE-BINDING PROTEIN NBP35 YEAST -RELATED"/>
    <property type="match status" value="1"/>
</dbReference>
<comment type="caution">
    <text evidence="6">Lacks conserved residue(s) required for the propagation of feature annotation.</text>
</comment>
<keyword evidence="2 6" id="KW-0547">Nucleotide-binding</keyword>
<dbReference type="GO" id="GO:0140663">
    <property type="term" value="F:ATP-dependent FeS chaperone activity"/>
    <property type="evidence" value="ECO:0007669"/>
    <property type="project" value="InterPro"/>
</dbReference>
<keyword evidence="1 6" id="KW-0479">Metal-binding</keyword>
<dbReference type="EMBL" id="WUTS01000001">
    <property type="protein sequence ID" value="NAW12291.1"/>
    <property type="molecule type" value="Genomic_DNA"/>
</dbReference>
<dbReference type="GO" id="GO:0016226">
    <property type="term" value="P:iron-sulfur cluster assembly"/>
    <property type="evidence" value="ECO:0007669"/>
    <property type="project" value="InterPro"/>
</dbReference>
<keyword evidence="4 6" id="KW-0408">Iron</keyword>
<dbReference type="GO" id="GO:0005524">
    <property type="term" value="F:ATP binding"/>
    <property type="evidence" value="ECO:0007669"/>
    <property type="project" value="UniProtKB-UniRule"/>
</dbReference>
<dbReference type="Proteomes" id="UP000448235">
    <property type="component" value="Unassembled WGS sequence"/>
</dbReference>
<comment type="function">
    <text evidence="6">Binds and transfers iron-sulfur (Fe-S) clusters to target apoproteins. Can hydrolyze ATP.</text>
</comment>
<dbReference type="Pfam" id="PF10609">
    <property type="entry name" value="ParA"/>
    <property type="match status" value="1"/>
</dbReference>
<proteinExistence type="inferred from homology"/>
<evidence type="ECO:0000256" key="6">
    <source>
        <dbReference type="HAMAP-Rule" id="MF_02040"/>
    </source>
</evidence>
<dbReference type="PANTHER" id="PTHR23264:SF19">
    <property type="entry name" value="CYTOSOLIC FE-S CLUSTER ASSEMBLY FACTOR NUBP2"/>
    <property type="match status" value="1"/>
</dbReference>